<dbReference type="EMBL" id="JBAWSV010000004">
    <property type="protein sequence ID" value="MEI4830197.1"/>
    <property type="molecule type" value="Genomic_DNA"/>
</dbReference>
<proteinExistence type="predicted"/>
<dbReference type="Proteomes" id="UP001367922">
    <property type="component" value="Unassembled WGS sequence"/>
</dbReference>
<organism evidence="1 2">
    <name type="scientific">Bacillus yunxiaonensis</name>
    <dbReference type="NCBI Taxonomy" id="3127665"/>
    <lineage>
        <taxon>Bacteria</taxon>
        <taxon>Bacillati</taxon>
        <taxon>Bacillota</taxon>
        <taxon>Bacilli</taxon>
        <taxon>Bacillales</taxon>
        <taxon>Bacillaceae</taxon>
        <taxon>Bacillus</taxon>
    </lineage>
</organism>
<keyword evidence="2" id="KW-1185">Reference proteome</keyword>
<reference evidence="1 2" key="1">
    <citation type="submission" date="2024-01" db="EMBL/GenBank/DDBJ databases">
        <title>Seven novel Bacillus-like species.</title>
        <authorList>
            <person name="Liu G."/>
        </authorList>
    </citation>
    <scope>NUCLEOTIDE SEQUENCE [LARGE SCALE GENOMIC DNA]</scope>
    <source>
        <strain evidence="1 2">FJAT-53711</strain>
    </source>
</reference>
<evidence type="ECO:0000313" key="1">
    <source>
        <dbReference type="EMBL" id="MEI4830197.1"/>
    </source>
</evidence>
<dbReference type="RefSeq" id="WP_336482531.1">
    <property type="nucleotide sequence ID" value="NZ_JBAWSV010000004.1"/>
</dbReference>
<name>A0ABU8FWA5_9BACI</name>
<gene>
    <name evidence="1" type="ORF">WAX78_12110</name>
</gene>
<accession>A0ABU8FWA5</accession>
<comment type="caution">
    <text evidence="1">The sequence shown here is derived from an EMBL/GenBank/DDBJ whole genome shotgun (WGS) entry which is preliminary data.</text>
</comment>
<sequence>MDYSCDNFFALPVKEFPAFGIAFSVSSTPVSTGQPIPLPNNNTNPNVSTPVLLDVESTGHGLLIKRSGIYQLNYTLTVSLDNSPASPDGRESAIFFLTLNGTTVSNSIPGSGTAVRTTFDDTGLVIVTSSVTLINLYQNDLIQIVPTDIVNSASTVDVRSATLTVTQIA</sequence>
<evidence type="ECO:0000313" key="2">
    <source>
        <dbReference type="Proteomes" id="UP001367922"/>
    </source>
</evidence>
<evidence type="ECO:0008006" key="3">
    <source>
        <dbReference type="Google" id="ProtNLM"/>
    </source>
</evidence>
<protein>
    <recommendedName>
        <fullName evidence="3">Exosporium leader peptide</fullName>
    </recommendedName>
</protein>